<evidence type="ECO:0000313" key="2">
    <source>
        <dbReference type="Proteomes" id="UP000295221"/>
    </source>
</evidence>
<reference evidence="1 2" key="1">
    <citation type="submission" date="2019-03" db="EMBL/GenBank/DDBJ databases">
        <title>Genomic Encyclopedia of Type Strains, Phase IV (KMG-IV): sequencing the most valuable type-strain genomes for metagenomic binning, comparative biology and taxonomic classification.</title>
        <authorList>
            <person name="Goeker M."/>
        </authorList>
    </citation>
    <scope>NUCLEOTIDE SEQUENCE [LARGE SCALE GENOMIC DNA]</scope>
    <source>
        <strain evidence="1 2">DSM 24179</strain>
    </source>
</reference>
<dbReference type="AlphaFoldDB" id="A0A4V2RW85"/>
<keyword evidence="2" id="KW-1185">Reference proteome</keyword>
<dbReference type="Gene3D" id="2.40.128.640">
    <property type="match status" value="1"/>
</dbReference>
<evidence type="ECO:0000313" key="1">
    <source>
        <dbReference type="EMBL" id="TCO07242.1"/>
    </source>
</evidence>
<proteinExistence type="predicted"/>
<protein>
    <submittedName>
        <fullName evidence="1">NlpE-like protein</fullName>
    </submittedName>
</protein>
<dbReference type="InterPro" id="IPR007298">
    <property type="entry name" value="Cu-R_lipoprotein_NlpE"/>
</dbReference>
<dbReference type="Proteomes" id="UP000295221">
    <property type="component" value="Unassembled WGS sequence"/>
</dbReference>
<dbReference type="RefSeq" id="WP_132434261.1">
    <property type="nucleotide sequence ID" value="NZ_SLWK01000009.1"/>
</dbReference>
<sequence>MKYYCFILVAAFVFSGCFNSGGKDKQHSTGTMAEAPDMHTSQIALDWDGVYYGVLPCSSCEGIETTLEIHPDHTFSLSRTYVGKDVDPFLSHGTFEWDSSGSKIIIDEGNDFTTIYFVGEGFLLQLDMDGQRIEGSLADKYRLIKQAD</sequence>
<organism evidence="1 2">
    <name type="scientific">Natronoflexus pectinivorans</name>
    <dbReference type="NCBI Taxonomy" id="682526"/>
    <lineage>
        <taxon>Bacteria</taxon>
        <taxon>Pseudomonadati</taxon>
        <taxon>Bacteroidota</taxon>
        <taxon>Bacteroidia</taxon>
        <taxon>Marinilabiliales</taxon>
        <taxon>Marinilabiliaceae</taxon>
        <taxon>Natronoflexus</taxon>
    </lineage>
</organism>
<accession>A0A4V2RW85</accession>
<dbReference type="EMBL" id="SLWK01000009">
    <property type="protein sequence ID" value="TCO07242.1"/>
    <property type="molecule type" value="Genomic_DNA"/>
</dbReference>
<name>A0A4V2RW85_9BACT</name>
<dbReference type="PROSITE" id="PS51257">
    <property type="entry name" value="PROKAR_LIPOPROTEIN"/>
    <property type="match status" value="1"/>
</dbReference>
<gene>
    <name evidence="1" type="ORF">EV194_10960</name>
</gene>
<dbReference type="Pfam" id="PF04170">
    <property type="entry name" value="NlpE"/>
    <property type="match status" value="1"/>
</dbReference>
<dbReference type="OrthoDB" id="5348860at2"/>
<comment type="caution">
    <text evidence="1">The sequence shown here is derived from an EMBL/GenBank/DDBJ whole genome shotgun (WGS) entry which is preliminary data.</text>
</comment>